<dbReference type="InterPro" id="IPR029041">
    <property type="entry name" value="FAD-linked_oxidoreductase-like"/>
</dbReference>
<evidence type="ECO:0000313" key="2">
    <source>
        <dbReference type="EMBL" id="NYG35907.1"/>
    </source>
</evidence>
<dbReference type="Proteomes" id="UP000592181">
    <property type="component" value="Unassembled WGS sequence"/>
</dbReference>
<proteinExistence type="predicted"/>
<protein>
    <submittedName>
        <fullName evidence="2">Proline dehydrogenase</fullName>
        <ecNumber evidence="2">1.5.-.-</ecNumber>
    </submittedName>
</protein>
<evidence type="ECO:0000313" key="3">
    <source>
        <dbReference type="Proteomes" id="UP000592181"/>
    </source>
</evidence>
<reference evidence="2 3" key="1">
    <citation type="submission" date="2020-07" db="EMBL/GenBank/DDBJ databases">
        <title>Sequencing the genomes of 1000 actinobacteria strains.</title>
        <authorList>
            <person name="Klenk H.-P."/>
        </authorList>
    </citation>
    <scope>NUCLEOTIDE SEQUENCE [LARGE SCALE GENOMIC DNA]</scope>
    <source>
        <strain evidence="2 3">DSM 24723</strain>
    </source>
</reference>
<comment type="caution">
    <text evidence="2">The sequence shown here is derived from an EMBL/GenBank/DDBJ whole genome shotgun (WGS) entry which is preliminary data.</text>
</comment>
<dbReference type="SUPFAM" id="SSF51730">
    <property type="entry name" value="FAD-linked oxidoreductase"/>
    <property type="match status" value="1"/>
</dbReference>
<sequence>MSPRRLPSLPAVPDVGQRLGFDAWRAGAVSALADESRRDRVAASRPLRAARERFVDRDLEEALTTAGRLTRTRRSAALHPLLPPVEEVPGPAQDTVARAVRRYAEAARALADAGIDGEVYVGPEQLGVGQDPALAAGALAELADVAEGSGVTLTLRTPEVGATDALLDLAATVREQHPALTVSVVARRHRSEADCARLVQIGARVRLVRGGPREQRSVSWADRHEADLAFVRGLAILLAGDADVVVATHDPTLLDLTDALCEQSGRGPRGVEYQMYLGAQRDLQVRTADAGHRVRVLVPYGEDWFAYLRDLVERPATARRLAEVLLGD</sequence>
<name>A0A852X084_9MICO</name>
<dbReference type="AlphaFoldDB" id="A0A852X084"/>
<gene>
    <name evidence="2" type="ORF">BJY28_000376</name>
</gene>
<evidence type="ECO:0000256" key="1">
    <source>
        <dbReference type="ARBA" id="ARBA00023002"/>
    </source>
</evidence>
<organism evidence="2 3">
    <name type="scientific">Janibacter alkaliphilus</name>
    <dbReference type="NCBI Taxonomy" id="1069963"/>
    <lineage>
        <taxon>Bacteria</taxon>
        <taxon>Bacillati</taxon>
        <taxon>Actinomycetota</taxon>
        <taxon>Actinomycetes</taxon>
        <taxon>Micrococcales</taxon>
        <taxon>Intrasporangiaceae</taxon>
        <taxon>Janibacter</taxon>
    </lineage>
</organism>
<keyword evidence="1 2" id="KW-0560">Oxidoreductase</keyword>
<dbReference type="GO" id="GO:0016491">
    <property type="term" value="F:oxidoreductase activity"/>
    <property type="evidence" value="ECO:0007669"/>
    <property type="project" value="UniProtKB-KW"/>
</dbReference>
<dbReference type="RefSeq" id="WP_179461495.1">
    <property type="nucleotide sequence ID" value="NZ_JACBZX010000001.1"/>
</dbReference>
<dbReference type="Gene3D" id="3.20.20.220">
    <property type="match status" value="1"/>
</dbReference>
<accession>A0A852X084</accession>
<keyword evidence="3" id="KW-1185">Reference proteome</keyword>
<dbReference type="EC" id="1.5.-.-" evidence="2"/>
<dbReference type="EMBL" id="JACBZX010000001">
    <property type="protein sequence ID" value="NYG35907.1"/>
    <property type="molecule type" value="Genomic_DNA"/>
</dbReference>